<dbReference type="InterPro" id="IPR038717">
    <property type="entry name" value="Tc1-like_DDE_dom"/>
</dbReference>
<dbReference type="GO" id="GO:0003676">
    <property type="term" value="F:nucleic acid binding"/>
    <property type="evidence" value="ECO:0007669"/>
    <property type="project" value="InterPro"/>
</dbReference>
<keyword evidence="3" id="KW-1185">Reference proteome</keyword>
<dbReference type="Gene3D" id="3.30.420.10">
    <property type="entry name" value="Ribonuclease H-like superfamily/Ribonuclease H"/>
    <property type="match status" value="1"/>
</dbReference>
<evidence type="ECO:0000313" key="3">
    <source>
        <dbReference type="Proteomes" id="UP000032946"/>
    </source>
</evidence>
<dbReference type="Proteomes" id="UP000032946">
    <property type="component" value="Chromosome"/>
</dbReference>
<dbReference type="PANTHER" id="PTHR46564">
    <property type="entry name" value="TRANSPOSASE"/>
    <property type="match status" value="1"/>
</dbReference>
<protein>
    <recommendedName>
        <fullName evidence="1">Tc1-like transposase DDE domain-containing protein</fullName>
    </recommendedName>
</protein>
<name>A0A9P1KKN9_9CYAN</name>
<evidence type="ECO:0000313" key="2">
    <source>
        <dbReference type="EMBL" id="CDM97877.1"/>
    </source>
</evidence>
<dbReference type="EMBL" id="FO818640">
    <property type="protein sequence ID" value="CDM97877.1"/>
    <property type="molecule type" value="Genomic_DNA"/>
</dbReference>
<dbReference type="PANTHER" id="PTHR46564:SF1">
    <property type="entry name" value="TRANSPOSASE"/>
    <property type="match status" value="1"/>
</dbReference>
<gene>
    <name evidence="2" type="ORF">ARTHRO_60478</name>
</gene>
<dbReference type="AlphaFoldDB" id="A0A9P1KKN9"/>
<reference evidence="2 3" key="1">
    <citation type="submission" date="2014-02" db="EMBL/GenBank/DDBJ databases">
        <authorList>
            <person name="Genoscope - CEA"/>
        </authorList>
    </citation>
    <scope>NUCLEOTIDE SEQUENCE [LARGE SCALE GENOMIC DNA]</scope>
    <source>
        <strain evidence="2 3">PCC 8005</strain>
    </source>
</reference>
<dbReference type="InterPro" id="IPR036397">
    <property type="entry name" value="RNaseH_sf"/>
</dbReference>
<feature type="domain" description="Tc1-like transposase DDE" evidence="1">
    <location>
        <begin position="3"/>
        <end position="34"/>
    </location>
</feature>
<accession>A0A9P1KKN9</accession>
<sequence>MEAAQCRLLYLPPYSPDLNKIEKCWSWLKARIRHCIEVWRIRCYTSKGLTIP</sequence>
<dbReference type="Pfam" id="PF13358">
    <property type="entry name" value="DDE_3"/>
    <property type="match status" value="1"/>
</dbReference>
<organism evidence="2 3">
    <name type="scientific">Limnospira indica PCC 8005</name>
    <dbReference type="NCBI Taxonomy" id="376219"/>
    <lineage>
        <taxon>Bacteria</taxon>
        <taxon>Bacillati</taxon>
        <taxon>Cyanobacteriota</taxon>
        <taxon>Cyanophyceae</taxon>
        <taxon>Oscillatoriophycideae</taxon>
        <taxon>Oscillatoriales</taxon>
        <taxon>Sirenicapillariaceae</taxon>
        <taxon>Limnospira</taxon>
    </lineage>
</organism>
<evidence type="ECO:0000259" key="1">
    <source>
        <dbReference type="Pfam" id="PF13358"/>
    </source>
</evidence>
<proteinExistence type="predicted"/>